<dbReference type="RefSeq" id="WP_157731287.1">
    <property type="nucleotide sequence ID" value="NZ_CP019688.1"/>
</dbReference>
<dbReference type="InterPro" id="IPR036388">
    <property type="entry name" value="WH-like_DNA-bd_sf"/>
</dbReference>
<proteinExistence type="predicted"/>
<evidence type="ECO:0008006" key="4">
    <source>
        <dbReference type="Google" id="ProtNLM"/>
    </source>
</evidence>
<dbReference type="OrthoDB" id="3399802at2"/>
<dbReference type="AlphaFoldDB" id="A0A1Q2HX96"/>
<dbReference type="InterPro" id="IPR036390">
    <property type="entry name" value="WH_DNA-bd_sf"/>
</dbReference>
<organism evidence="2 3">
    <name type="scientific">Corynebacterium glaucum</name>
    <dbReference type="NCBI Taxonomy" id="187491"/>
    <lineage>
        <taxon>Bacteria</taxon>
        <taxon>Bacillati</taxon>
        <taxon>Actinomycetota</taxon>
        <taxon>Actinomycetes</taxon>
        <taxon>Mycobacteriales</taxon>
        <taxon>Corynebacteriaceae</taxon>
        <taxon>Corynebacterium</taxon>
    </lineage>
</organism>
<name>A0A1Q2HX96_9CORY</name>
<dbReference type="Gene3D" id="1.10.10.10">
    <property type="entry name" value="Winged helix-like DNA-binding domain superfamily/Winged helix DNA-binding domain"/>
    <property type="match status" value="1"/>
</dbReference>
<keyword evidence="1" id="KW-1133">Transmembrane helix</keyword>
<feature type="transmembrane region" description="Helical" evidence="1">
    <location>
        <begin position="12"/>
        <end position="33"/>
    </location>
</feature>
<dbReference type="KEGG" id="cgv:CGLAU_07655"/>
<keyword evidence="1" id="KW-0472">Membrane</keyword>
<keyword evidence="1" id="KW-0812">Transmembrane</keyword>
<evidence type="ECO:0000313" key="2">
    <source>
        <dbReference type="EMBL" id="AQQ15486.1"/>
    </source>
</evidence>
<evidence type="ECO:0000313" key="3">
    <source>
        <dbReference type="Proteomes" id="UP000217209"/>
    </source>
</evidence>
<evidence type="ECO:0000256" key="1">
    <source>
        <dbReference type="SAM" id="Phobius"/>
    </source>
</evidence>
<accession>A0A1Q2HX96</accession>
<dbReference type="Proteomes" id="UP000217209">
    <property type="component" value="Chromosome"/>
</dbReference>
<sequence precursor="true">MSIHAPIKTARAVCHAMCAATLFFTVFIVQFFATKDVAAYFQKGFTTVGDSNHNGDVTSPPQSTAALIGEGAVSSAKQHEILRVLHQNGGIADVTLLSKALNMHPNTVRGHLDSLIDGGLVSATPVKTSGRGRPALQYRVRTPHQATIADAYIDLIGLLASTLDSGGSGTTDPEGIGRAWAAARSAAPGLAELQPVASTVEALLDELAVLGFDPYIRESGELGLCSCPFIRRDGAVPPPYICRLHAGYLRGRVGGTTVTLNPFDQPGECGISLHDGGESATAGT</sequence>
<reference evidence="2 3" key="1">
    <citation type="submission" date="2016-12" db="EMBL/GenBank/DDBJ databases">
        <authorList>
            <person name="Song W.-J."/>
            <person name="Kurnit D.M."/>
        </authorList>
    </citation>
    <scope>NUCLEOTIDE SEQUENCE [LARGE SCALE GENOMIC DNA]</scope>
    <source>
        <strain evidence="2 3">DSM 30827</strain>
    </source>
</reference>
<keyword evidence="3" id="KW-1185">Reference proteome</keyword>
<protein>
    <recommendedName>
        <fullName evidence="4">MarR family protein</fullName>
    </recommendedName>
</protein>
<gene>
    <name evidence="2" type="ORF">CGLAU_07655</name>
</gene>
<dbReference type="SUPFAM" id="SSF46785">
    <property type="entry name" value="Winged helix' DNA-binding domain"/>
    <property type="match status" value="1"/>
</dbReference>
<dbReference type="EMBL" id="CP019688">
    <property type="protein sequence ID" value="AQQ15486.1"/>
    <property type="molecule type" value="Genomic_DNA"/>
</dbReference>